<evidence type="ECO:0000313" key="8">
    <source>
        <dbReference type="EMBL" id="AOM78045.1"/>
    </source>
</evidence>
<keyword evidence="5" id="KW-0998">Cell outer membrane</keyword>
<gene>
    <name evidence="8" type="ORF">BFS30_13170</name>
</gene>
<keyword evidence="9" id="KW-1185">Reference proteome</keyword>
<organism evidence="8 9">
    <name type="scientific">Pedobacter steynii</name>
    <dbReference type="NCBI Taxonomy" id="430522"/>
    <lineage>
        <taxon>Bacteria</taxon>
        <taxon>Pseudomonadati</taxon>
        <taxon>Bacteroidota</taxon>
        <taxon>Sphingobacteriia</taxon>
        <taxon>Sphingobacteriales</taxon>
        <taxon>Sphingobacteriaceae</taxon>
        <taxon>Pedobacter</taxon>
    </lineage>
</organism>
<dbReference type="EMBL" id="CP017141">
    <property type="protein sequence ID" value="AOM78045.1"/>
    <property type="molecule type" value="Genomic_DNA"/>
</dbReference>
<dbReference type="InterPro" id="IPR011990">
    <property type="entry name" value="TPR-like_helical_dom_sf"/>
</dbReference>
<keyword evidence="4" id="KW-0472">Membrane</keyword>
<evidence type="ECO:0000256" key="3">
    <source>
        <dbReference type="ARBA" id="ARBA00022729"/>
    </source>
</evidence>
<evidence type="ECO:0000259" key="7">
    <source>
        <dbReference type="Pfam" id="PF14322"/>
    </source>
</evidence>
<dbReference type="Proteomes" id="UP000094313">
    <property type="component" value="Chromosome"/>
</dbReference>
<accession>A0A1D7QHB7</accession>
<name>A0A1D7QHB7_9SPHI</name>
<dbReference type="InterPro" id="IPR012944">
    <property type="entry name" value="SusD_RagB_dom"/>
</dbReference>
<evidence type="ECO:0000313" key="9">
    <source>
        <dbReference type="Proteomes" id="UP000094313"/>
    </source>
</evidence>
<feature type="domain" description="RagB/SusD" evidence="6">
    <location>
        <begin position="352"/>
        <end position="474"/>
    </location>
</feature>
<dbReference type="CDD" id="cd08977">
    <property type="entry name" value="SusD"/>
    <property type="match status" value="1"/>
</dbReference>
<evidence type="ECO:0000256" key="1">
    <source>
        <dbReference type="ARBA" id="ARBA00004442"/>
    </source>
</evidence>
<comment type="similarity">
    <text evidence="2">Belongs to the SusD family.</text>
</comment>
<evidence type="ECO:0000256" key="4">
    <source>
        <dbReference type="ARBA" id="ARBA00023136"/>
    </source>
</evidence>
<proteinExistence type="inferred from homology"/>
<keyword evidence="3" id="KW-0732">Signal</keyword>
<dbReference type="SUPFAM" id="SSF48452">
    <property type="entry name" value="TPR-like"/>
    <property type="match status" value="1"/>
</dbReference>
<sequence>MKIKLYSILTAAAITISVQSACKKDFLDKKPFNQVTGDVAFVDLAGAEKLLAGAYGSMYNDAHIWDFMINGDVSADNAYAGGDNANIADLDLFKTISTNEIVERDWRGFYSNIKDANEVLENVPNIKDPELDKNNRRNQILGEASGLRAYYYFNLVRLWGRVPLILKAATNLAEMQAPAASVDEVYAQIIKDLEFALANTRVTVPHKGIITKGVANALLAKVYATKPNPDWNKVNQYADATITGGYSLFGSYDGLFTGTNKNNSEAIWEMQYDGWGGPQGRGNWMPGLLIGSGWKRFCTPTNDLVKAFEDEGDLIRKNSSVVFKDASNEGWADAYWSKNNFPFINKFRLDDKTDTYIIRLADIILLKAEALNEISAAGWSQSKTLVDQIRKRVNLPGSPAASQAAMRLAIEKERRLELAFEGHRWFDLIRTNRAVEVMNAQKNGAGTSLNYNITTANLQLPIPQKEIDRNPNINK</sequence>
<dbReference type="Gene3D" id="1.25.40.390">
    <property type="match status" value="1"/>
</dbReference>
<dbReference type="OrthoDB" id="993981at2"/>
<evidence type="ECO:0008006" key="10">
    <source>
        <dbReference type="Google" id="ProtNLM"/>
    </source>
</evidence>
<evidence type="ECO:0000256" key="5">
    <source>
        <dbReference type="ARBA" id="ARBA00023237"/>
    </source>
</evidence>
<dbReference type="Pfam" id="PF14322">
    <property type="entry name" value="SusD-like_3"/>
    <property type="match status" value="1"/>
</dbReference>
<dbReference type="Pfam" id="PF07980">
    <property type="entry name" value="SusD_RagB"/>
    <property type="match status" value="1"/>
</dbReference>
<dbReference type="GO" id="GO:0009279">
    <property type="term" value="C:cell outer membrane"/>
    <property type="evidence" value="ECO:0007669"/>
    <property type="project" value="UniProtKB-SubCell"/>
</dbReference>
<dbReference type="RefSeq" id="WP_069379719.1">
    <property type="nucleotide sequence ID" value="NZ_CP017141.1"/>
</dbReference>
<feature type="domain" description="SusD-like N-terminal" evidence="7">
    <location>
        <begin position="25"/>
        <end position="223"/>
    </location>
</feature>
<comment type="subcellular location">
    <subcellularLocation>
        <location evidence="1">Cell outer membrane</location>
    </subcellularLocation>
</comment>
<dbReference type="InterPro" id="IPR033985">
    <property type="entry name" value="SusD-like_N"/>
</dbReference>
<reference evidence="8 9" key="1">
    <citation type="submission" date="2016-08" db="EMBL/GenBank/DDBJ databases">
        <authorList>
            <person name="Seilhamer J.J."/>
        </authorList>
    </citation>
    <scope>NUCLEOTIDE SEQUENCE [LARGE SCALE GENOMIC DNA]</scope>
    <source>
        <strain evidence="8 9">DX4</strain>
    </source>
</reference>
<evidence type="ECO:0000256" key="2">
    <source>
        <dbReference type="ARBA" id="ARBA00006275"/>
    </source>
</evidence>
<dbReference type="AlphaFoldDB" id="A0A1D7QHB7"/>
<evidence type="ECO:0000259" key="6">
    <source>
        <dbReference type="Pfam" id="PF07980"/>
    </source>
</evidence>
<protein>
    <recommendedName>
        <fullName evidence="10">Starch-binding associating with outer membrane</fullName>
    </recommendedName>
</protein>
<dbReference type="KEGG" id="psty:BFS30_13170"/>